<evidence type="ECO:0000313" key="5">
    <source>
        <dbReference type="Proteomes" id="UP000018296"/>
    </source>
</evidence>
<evidence type="ECO:0000256" key="2">
    <source>
        <dbReference type="PROSITE-ProRule" id="PRU00335"/>
    </source>
</evidence>
<dbReference type="AlphaFoldDB" id="V6J3R2"/>
<dbReference type="InterPro" id="IPR001647">
    <property type="entry name" value="HTH_TetR"/>
</dbReference>
<dbReference type="Gene3D" id="1.10.357.10">
    <property type="entry name" value="Tetracycline Repressor, domain 2"/>
    <property type="match status" value="1"/>
</dbReference>
<dbReference type="PROSITE" id="PS50977">
    <property type="entry name" value="HTH_TETR_2"/>
    <property type="match status" value="1"/>
</dbReference>
<comment type="caution">
    <text evidence="4">The sequence shown here is derived from an EMBL/GenBank/DDBJ whole genome shotgun (WGS) entry which is preliminary data.</text>
</comment>
<dbReference type="InterPro" id="IPR009057">
    <property type="entry name" value="Homeodomain-like_sf"/>
</dbReference>
<dbReference type="Gene3D" id="1.10.10.60">
    <property type="entry name" value="Homeodomain-like"/>
    <property type="match status" value="1"/>
</dbReference>
<dbReference type="InterPro" id="IPR050624">
    <property type="entry name" value="HTH-type_Tx_Regulator"/>
</dbReference>
<dbReference type="InterPro" id="IPR023772">
    <property type="entry name" value="DNA-bd_HTH_TetR-type_CS"/>
</dbReference>
<dbReference type="Pfam" id="PF00440">
    <property type="entry name" value="TetR_N"/>
    <property type="match status" value="1"/>
</dbReference>
<dbReference type="OrthoDB" id="9812484at2"/>
<dbReference type="EMBL" id="AWTC01000012">
    <property type="protein sequence ID" value="EST11349.1"/>
    <property type="molecule type" value="Genomic_DNA"/>
</dbReference>
<name>V6J3R2_9BACL</name>
<evidence type="ECO:0000256" key="1">
    <source>
        <dbReference type="ARBA" id="ARBA00023125"/>
    </source>
</evidence>
<dbReference type="SUPFAM" id="SSF46689">
    <property type="entry name" value="Homeodomain-like"/>
    <property type="match status" value="1"/>
</dbReference>
<dbReference type="eggNOG" id="COG1309">
    <property type="taxonomic scope" value="Bacteria"/>
</dbReference>
<proteinExistence type="predicted"/>
<gene>
    <name evidence="4" type="ORF">P343_12265</name>
</gene>
<dbReference type="PATRIC" id="fig|1395513.3.peg.2488"/>
<accession>V6J3R2</accession>
<evidence type="ECO:0000259" key="3">
    <source>
        <dbReference type="PROSITE" id="PS50977"/>
    </source>
</evidence>
<dbReference type="PANTHER" id="PTHR43479">
    <property type="entry name" value="ACREF/ENVCD OPERON REPRESSOR-RELATED"/>
    <property type="match status" value="1"/>
</dbReference>
<dbReference type="STRING" id="1395513.P343_12265"/>
<dbReference type="PROSITE" id="PS01081">
    <property type="entry name" value="HTH_TETR_1"/>
    <property type="match status" value="1"/>
</dbReference>
<dbReference type="PANTHER" id="PTHR43479:SF11">
    <property type="entry name" value="ACREF_ENVCD OPERON REPRESSOR-RELATED"/>
    <property type="match status" value="1"/>
</dbReference>
<feature type="DNA-binding region" description="H-T-H motif" evidence="2">
    <location>
        <begin position="38"/>
        <end position="57"/>
    </location>
</feature>
<feature type="domain" description="HTH tetR-type" evidence="3">
    <location>
        <begin position="15"/>
        <end position="75"/>
    </location>
</feature>
<keyword evidence="1 2" id="KW-0238">DNA-binding</keyword>
<sequence>MEKKNVRIPQQQRSIQKKRRIMDAAYRTFTKKGYFSTSTADIAKEADLSVGSIYAYFADKKDILLSCMEQSANDLHEHIRTELNRIPEDYDIYETTKKVLQITITFHKRQSLLYHNEITSLQYRDTDVANFFVQIQDRMAKMVTKIVEAHGYTFPQPREQFFLLFRMFDTLQDELAFNQRPDLDHTILLDEAVQLIVSMITRVKKDNQ</sequence>
<evidence type="ECO:0000313" key="4">
    <source>
        <dbReference type="EMBL" id="EST11349.1"/>
    </source>
</evidence>
<protein>
    <submittedName>
        <fullName evidence="4">AcrR family transcriptional regulator</fullName>
    </submittedName>
</protein>
<dbReference type="PRINTS" id="PR00455">
    <property type="entry name" value="HTHTETR"/>
</dbReference>
<dbReference type="RefSeq" id="WP_023510695.1">
    <property type="nucleotide sequence ID" value="NZ_AWTC01000012.1"/>
</dbReference>
<reference evidence="4 5" key="1">
    <citation type="journal article" date="2013" name="Genome Announc.">
        <title>Genome Sequence of Sporolactobacillus laevolacticus DSM442, an Efficient Polymer-Grade D-Lactate Producer from Agricultural Waste Cottonseed as a Nitrogen Source.</title>
        <authorList>
            <person name="Wang H."/>
            <person name="Wang L."/>
            <person name="Ju J."/>
            <person name="Yu B."/>
            <person name="Ma Y."/>
        </authorList>
    </citation>
    <scope>NUCLEOTIDE SEQUENCE [LARGE SCALE GENOMIC DNA]</scope>
    <source>
        <strain evidence="4 5">DSM 442</strain>
    </source>
</reference>
<dbReference type="GO" id="GO:0003677">
    <property type="term" value="F:DNA binding"/>
    <property type="evidence" value="ECO:0007669"/>
    <property type="project" value="UniProtKB-UniRule"/>
</dbReference>
<organism evidence="4 5">
    <name type="scientific">Sporolactobacillus laevolacticus DSM 442</name>
    <dbReference type="NCBI Taxonomy" id="1395513"/>
    <lineage>
        <taxon>Bacteria</taxon>
        <taxon>Bacillati</taxon>
        <taxon>Bacillota</taxon>
        <taxon>Bacilli</taxon>
        <taxon>Bacillales</taxon>
        <taxon>Sporolactobacillaceae</taxon>
        <taxon>Sporolactobacillus</taxon>
    </lineage>
</organism>
<keyword evidence="5" id="KW-1185">Reference proteome</keyword>
<dbReference type="Proteomes" id="UP000018296">
    <property type="component" value="Unassembled WGS sequence"/>
</dbReference>